<dbReference type="Proteomes" id="UP000053825">
    <property type="component" value="Unassembled WGS sequence"/>
</dbReference>
<keyword evidence="2 5" id="KW-0689">Ribosomal protein</keyword>
<dbReference type="InterPro" id="IPR040049">
    <property type="entry name" value="Ribosomal_mS25/mL61"/>
</dbReference>
<sequence>MLIDLDSKCKEDILYHLVKAVGKTKEKLREEAIIQEKKDNPANFGVGCSRSCMCVIPGQVPCPAIVPLPFHMRGKYKKSLKEPFCITIKYVFKVYICLL</sequence>
<accession>A0A0L7RGG7</accession>
<evidence type="ECO:0000256" key="4">
    <source>
        <dbReference type="ARBA" id="ARBA00023274"/>
    </source>
</evidence>
<dbReference type="GO" id="GO:1990904">
    <property type="term" value="C:ribonucleoprotein complex"/>
    <property type="evidence" value="ECO:0007669"/>
    <property type="project" value="UniProtKB-KW"/>
</dbReference>
<gene>
    <name evidence="5" type="ORF">WH47_07031</name>
</gene>
<evidence type="ECO:0000256" key="1">
    <source>
        <dbReference type="ARBA" id="ARBA00004173"/>
    </source>
</evidence>
<dbReference type="GO" id="GO:0005840">
    <property type="term" value="C:ribosome"/>
    <property type="evidence" value="ECO:0007669"/>
    <property type="project" value="UniProtKB-KW"/>
</dbReference>
<dbReference type="GO" id="GO:0005739">
    <property type="term" value="C:mitochondrion"/>
    <property type="evidence" value="ECO:0007669"/>
    <property type="project" value="UniProtKB-SubCell"/>
</dbReference>
<evidence type="ECO:0000256" key="3">
    <source>
        <dbReference type="ARBA" id="ARBA00023128"/>
    </source>
</evidence>
<protein>
    <submittedName>
        <fullName evidence="5">Putative 28S ribosomal protein S25, mitochondrial</fullName>
    </submittedName>
</protein>
<evidence type="ECO:0000313" key="5">
    <source>
        <dbReference type="EMBL" id="KOC69821.1"/>
    </source>
</evidence>
<evidence type="ECO:0000313" key="6">
    <source>
        <dbReference type="Proteomes" id="UP000053825"/>
    </source>
</evidence>
<dbReference type="EMBL" id="KQ414598">
    <property type="protein sequence ID" value="KOC69821.1"/>
    <property type="molecule type" value="Genomic_DNA"/>
</dbReference>
<evidence type="ECO:0000256" key="2">
    <source>
        <dbReference type="ARBA" id="ARBA00022980"/>
    </source>
</evidence>
<organism evidence="5 6">
    <name type="scientific">Habropoda laboriosa</name>
    <dbReference type="NCBI Taxonomy" id="597456"/>
    <lineage>
        <taxon>Eukaryota</taxon>
        <taxon>Metazoa</taxon>
        <taxon>Ecdysozoa</taxon>
        <taxon>Arthropoda</taxon>
        <taxon>Hexapoda</taxon>
        <taxon>Insecta</taxon>
        <taxon>Pterygota</taxon>
        <taxon>Neoptera</taxon>
        <taxon>Endopterygota</taxon>
        <taxon>Hymenoptera</taxon>
        <taxon>Apocrita</taxon>
        <taxon>Aculeata</taxon>
        <taxon>Apoidea</taxon>
        <taxon>Anthophila</taxon>
        <taxon>Apidae</taxon>
        <taxon>Habropoda</taxon>
    </lineage>
</organism>
<name>A0A0L7RGG7_9HYME</name>
<comment type="subcellular location">
    <subcellularLocation>
        <location evidence="1">Mitochondrion</location>
    </subcellularLocation>
</comment>
<keyword evidence="6" id="KW-1185">Reference proteome</keyword>
<dbReference type="PANTHER" id="PTHR13274">
    <property type="entry name" value="MITOCHONDRIAL RIBOSOMAL PROTEIN S25"/>
    <property type="match status" value="1"/>
</dbReference>
<dbReference type="GO" id="GO:0003735">
    <property type="term" value="F:structural constituent of ribosome"/>
    <property type="evidence" value="ECO:0007669"/>
    <property type="project" value="InterPro"/>
</dbReference>
<reference evidence="5 6" key="1">
    <citation type="submission" date="2015-07" db="EMBL/GenBank/DDBJ databases">
        <title>The genome of Habropoda laboriosa.</title>
        <authorList>
            <person name="Pan H."/>
            <person name="Kapheim K."/>
        </authorList>
    </citation>
    <scope>NUCLEOTIDE SEQUENCE [LARGE SCALE GENOMIC DNA]</scope>
    <source>
        <strain evidence="5">0110345459</strain>
    </source>
</reference>
<dbReference type="AlphaFoldDB" id="A0A0L7RGG7"/>
<keyword evidence="3" id="KW-0496">Mitochondrion</keyword>
<proteinExistence type="predicted"/>
<dbReference type="STRING" id="597456.A0A0L7RGG7"/>
<keyword evidence="4" id="KW-0687">Ribonucleoprotein</keyword>
<dbReference type="PANTHER" id="PTHR13274:SF2">
    <property type="entry name" value="SMALL RIBOSOMAL SUBUNIT PROTEIN MS25"/>
    <property type="match status" value="1"/>
</dbReference>